<evidence type="ECO:0000313" key="3">
    <source>
        <dbReference type="EMBL" id="EMB30819.1"/>
    </source>
</evidence>
<dbReference type="SUPFAM" id="SSF52218">
    <property type="entry name" value="Flavoproteins"/>
    <property type="match status" value="1"/>
</dbReference>
<dbReference type="PATRIC" id="fig|999432.5.peg.2598"/>
<proteinExistence type="predicted"/>
<dbReference type="Gene3D" id="3.40.50.360">
    <property type="match status" value="1"/>
</dbReference>
<protein>
    <recommendedName>
        <fullName evidence="2">Flavodoxin-like domain-containing protein</fullName>
    </recommendedName>
</protein>
<comment type="caution">
    <text evidence="3">The sequence shown here is derived from an EMBL/GenBank/DDBJ whole genome shotgun (WGS) entry which is preliminary data.</text>
</comment>
<reference evidence="3" key="1">
    <citation type="submission" date="2012-01" db="EMBL/GenBank/DDBJ databases">
        <title>The Genome Sequence of Treponema denticola H-22.</title>
        <authorList>
            <consortium name="The Broad Institute Genome Sequencing Platform"/>
            <person name="Earl A."/>
            <person name="Ward D."/>
            <person name="Feldgarden M."/>
            <person name="Gevers D."/>
            <person name="Blanton J.M."/>
            <person name="Fenno C.J."/>
            <person name="Baranova O.V."/>
            <person name="Mathney J."/>
            <person name="Dewhirst F.E."/>
            <person name="Izard J."/>
            <person name="Young S.K."/>
            <person name="Zeng Q."/>
            <person name="Gargeya S."/>
            <person name="Fitzgerald M."/>
            <person name="Haas B."/>
            <person name="Abouelleil A."/>
            <person name="Alvarado L."/>
            <person name="Arachchi H.M."/>
            <person name="Berlin A."/>
            <person name="Chapman S.B."/>
            <person name="Gearin G."/>
            <person name="Goldberg J."/>
            <person name="Griggs A."/>
            <person name="Gujja S."/>
            <person name="Hansen M."/>
            <person name="Heiman D."/>
            <person name="Howarth C."/>
            <person name="Larimer J."/>
            <person name="Lui A."/>
            <person name="MacDonald P.J.P."/>
            <person name="McCowen C."/>
            <person name="Montmayeur A."/>
            <person name="Murphy C."/>
            <person name="Neiman D."/>
            <person name="Pearson M."/>
            <person name="Priest M."/>
            <person name="Roberts A."/>
            <person name="Saif S."/>
            <person name="Shea T."/>
            <person name="Sisk P."/>
            <person name="Stolte C."/>
            <person name="Sykes S."/>
            <person name="Wortman J."/>
            <person name="Nusbaum C."/>
            <person name="Birren B."/>
        </authorList>
    </citation>
    <scope>NUCLEOTIDE SEQUENCE [LARGE SCALE GENOMIC DNA]</scope>
    <source>
        <strain evidence="3">H-22</strain>
    </source>
</reference>
<dbReference type="Pfam" id="PF12641">
    <property type="entry name" value="Flavodoxin_3"/>
    <property type="match status" value="1"/>
</dbReference>
<organism evidence="3">
    <name type="scientific">Treponema denticola H-22</name>
    <dbReference type="NCBI Taxonomy" id="999432"/>
    <lineage>
        <taxon>Bacteria</taxon>
        <taxon>Pseudomonadati</taxon>
        <taxon>Spirochaetota</taxon>
        <taxon>Spirochaetia</taxon>
        <taxon>Spirochaetales</taxon>
        <taxon>Treponemataceae</taxon>
        <taxon>Treponema</taxon>
    </lineage>
</organism>
<dbReference type="EMBL" id="AGDV01000021">
    <property type="protein sequence ID" value="EMB30819.1"/>
    <property type="molecule type" value="Genomic_DNA"/>
</dbReference>
<dbReference type="HOGENOM" id="CLU_098259_1_0_12"/>
<sequence length="167" mass="18819">MKILLTYSSKTGNTKAVAEAVLKTLPQGTDFFAVSEVKDVNNYDAVIVGFWIDKGLPNEEALNFMETIKNKKTGYFFTLGAYPDSTHAEDCHKSAKDLLTKNGNEVLAGFGCQGKIDPALTEMFKSLPKDHPHYMNEERRKRHEEAAKHPDKKDFENAKKAFENFGR</sequence>
<evidence type="ECO:0000256" key="1">
    <source>
        <dbReference type="SAM" id="MobiDB-lite"/>
    </source>
</evidence>
<dbReference type="GO" id="GO:0006783">
    <property type="term" value="P:heme biosynthetic process"/>
    <property type="evidence" value="ECO:0007669"/>
    <property type="project" value="TreeGrafter"/>
</dbReference>
<dbReference type="InterPro" id="IPR052200">
    <property type="entry name" value="Protoporphyrinogen_IX_DH"/>
</dbReference>
<dbReference type="PANTHER" id="PTHR38030">
    <property type="entry name" value="PROTOPORPHYRINOGEN IX DEHYDROGENASE [MENAQUINONE]"/>
    <property type="match status" value="1"/>
</dbReference>
<dbReference type="InterPro" id="IPR029039">
    <property type="entry name" value="Flavoprotein-like_sf"/>
</dbReference>
<name>A0A0E2E2S4_TREDN</name>
<dbReference type="RefSeq" id="WP_002686026.1">
    <property type="nucleotide sequence ID" value="NZ_CM001795.1"/>
</dbReference>
<evidence type="ECO:0000259" key="2">
    <source>
        <dbReference type="Pfam" id="PF12641"/>
    </source>
</evidence>
<dbReference type="AlphaFoldDB" id="A0A0E2E2S4"/>
<accession>A0A0E2E2S4</accession>
<dbReference type="GO" id="GO:0010181">
    <property type="term" value="F:FMN binding"/>
    <property type="evidence" value="ECO:0007669"/>
    <property type="project" value="InterPro"/>
</dbReference>
<dbReference type="GO" id="GO:0070819">
    <property type="term" value="F:menaquinone-dependent protoporphyrinogen oxidase activity"/>
    <property type="evidence" value="ECO:0007669"/>
    <property type="project" value="TreeGrafter"/>
</dbReference>
<dbReference type="Proteomes" id="UP000011705">
    <property type="component" value="Chromosome"/>
</dbReference>
<dbReference type="PANTHER" id="PTHR38030:SF2">
    <property type="entry name" value="PROTOPORPHYRINOGEN IX DEHYDROGENASE [QUINONE]"/>
    <property type="match status" value="1"/>
</dbReference>
<feature type="domain" description="Flavodoxin-like" evidence="2">
    <location>
        <begin position="4"/>
        <end position="162"/>
    </location>
</feature>
<gene>
    <name evidence="3" type="ORF">HMPREF9726_02504</name>
</gene>
<dbReference type="InterPro" id="IPR008254">
    <property type="entry name" value="Flavodoxin/NO_synth"/>
</dbReference>
<feature type="region of interest" description="Disordered" evidence="1">
    <location>
        <begin position="129"/>
        <end position="167"/>
    </location>
</feature>